<dbReference type="Gene3D" id="2.60.40.780">
    <property type="entry name" value="von Hippel-Lindau disease tumour suppressor, beta domain"/>
    <property type="match status" value="1"/>
</dbReference>
<evidence type="ECO:0000313" key="18">
    <source>
        <dbReference type="EMBL" id="AFP08663.1"/>
    </source>
</evidence>
<dbReference type="GO" id="GO:0010468">
    <property type="term" value="P:regulation of gene expression"/>
    <property type="evidence" value="ECO:0007669"/>
    <property type="project" value="UniProtKB-ARBA"/>
</dbReference>
<dbReference type="SUPFAM" id="SSF49468">
    <property type="entry name" value="VHL"/>
    <property type="match status" value="1"/>
</dbReference>
<dbReference type="InterPro" id="IPR024053">
    <property type="entry name" value="VHL_beta_dom"/>
</dbReference>
<dbReference type="Pfam" id="PF01847">
    <property type="entry name" value="VHL"/>
    <property type="match status" value="1"/>
</dbReference>
<evidence type="ECO:0000256" key="12">
    <source>
        <dbReference type="ARBA" id="ARBA00023242"/>
    </source>
</evidence>
<comment type="subcellular location">
    <subcellularLocation>
        <location evidence="2">Cell membrane</location>
        <topology evidence="2">Peripheral membrane protein</topology>
    </subcellularLocation>
    <subcellularLocation>
        <location evidence="4">Cytoplasm</location>
    </subcellularLocation>
    <subcellularLocation>
        <location evidence="3">Endoplasmic reticulum</location>
    </subcellularLocation>
    <subcellularLocation>
        <location evidence="1">Nucleus</location>
    </subcellularLocation>
</comment>
<keyword evidence="7" id="KW-1003">Cell membrane</keyword>
<evidence type="ECO:0000256" key="1">
    <source>
        <dbReference type="ARBA" id="ARBA00004123"/>
    </source>
</evidence>
<feature type="domain" description="von Hippel-Lindau disease tumour suppressor beta" evidence="16">
    <location>
        <begin position="19"/>
        <end position="93"/>
    </location>
</feature>
<evidence type="ECO:0000256" key="14">
    <source>
        <dbReference type="ARBA" id="ARBA00072532"/>
    </source>
</evidence>
<evidence type="ECO:0000256" key="6">
    <source>
        <dbReference type="ARBA" id="ARBA00010057"/>
    </source>
</evidence>
<dbReference type="AlphaFoldDB" id="V9L9P1"/>
<keyword evidence="9" id="KW-0833">Ubl conjugation pathway</keyword>
<dbReference type="InterPro" id="IPR037139">
    <property type="entry name" value="VHL_alpha_dom_sf"/>
</dbReference>
<comment type="function">
    <text evidence="13">Involved in the ubiquitination and subsequent proteasomal degradation via the von Hippel-Lindau ubiquitination complex. Seems to act as a target recruitment subunit in the E3 ubiquitin ligase complex and recruits hydroxylated hypoxia-inducible factor (HIF) under normoxic conditions. Involved in transcriptional repression through interaction with HIF1A, HIF1AN and histone deacetylases. Ubiquitinates, in an oxygen-responsive manner, ADRB2. Acts as a negative regulator of mTORC1 by promoting ubiquitination and degradation of RPTOR.</text>
</comment>
<accession>V9L9P1</accession>
<dbReference type="CDD" id="cd05468">
    <property type="entry name" value="pVHL"/>
    <property type="match status" value="1"/>
</dbReference>
<reference evidence="18" key="1">
    <citation type="journal article" date="2014" name="Nature">
        <title>Elephant shark genome provides unique insights into gnathostome evolution.</title>
        <authorList>
            <consortium name="International Elephant Shark Genome Sequencing Consortium"/>
            <person name="Venkatesh B."/>
            <person name="Lee A.P."/>
            <person name="Ravi V."/>
            <person name="Maurya A.K."/>
            <person name="Lian M.M."/>
            <person name="Swann J.B."/>
            <person name="Ohta Y."/>
            <person name="Flajnik M.F."/>
            <person name="Sutoh Y."/>
            <person name="Kasahara M."/>
            <person name="Hoon S."/>
            <person name="Gangu V."/>
            <person name="Roy S.W."/>
            <person name="Irimia M."/>
            <person name="Korzh V."/>
            <person name="Kondrychyn I."/>
            <person name="Lim Z.W."/>
            <person name="Tay B.H."/>
            <person name="Tohari S."/>
            <person name="Kong K.W."/>
            <person name="Ho S."/>
            <person name="Lorente-Galdos B."/>
            <person name="Quilez J."/>
            <person name="Marques-Bonet T."/>
            <person name="Raney B.J."/>
            <person name="Ingham P.W."/>
            <person name="Tay A."/>
            <person name="Hillier L.W."/>
            <person name="Minx P."/>
            <person name="Boehm T."/>
            <person name="Wilson R.K."/>
            <person name="Brenner S."/>
            <person name="Warren W.C."/>
        </authorList>
    </citation>
    <scope>NUCLEOTIDE SEQUENCE</scope>
    <source>
        <tissue evidence="18">Heart</tissue>
    </source>
</reference>
<keyword evidence="10" id="KW-0256">Endoplasmic reticulum</keyword>
<evidence type="ECO:0000256" key="5">
    <source>
        <dbReference type="ARBA" id="ARBA00004906"/>
    </source>
</evidence>
<dbReference type="GO" id="GO:0005634">
    <property type="term" value="C:nucleus"/>
    <property type="evidence" value="ECO:0007669"/>
    <property type="project" value="UniProtKB-SubCell"/>
</dbReference>
<evidence type="ECO:0000256" key="15">
    <source>
        <dbReference type="ARBA" id="ARBA00080646"/>
    </source>
</evidence>
<name>V9L9P1_CALMI</name>
<evidence type="ECO:0000256" key="2">
    <source>
        <dbReference type="ARBA" id="ARBA00004202"/>
    </source>
</evidence>
<dbReference type="InterPro" id="IPR022772">
    <property type="entry name" value="VHL_tumour_suppress_b/a_dom"/>
</dbReference>
<evidence type="ECO:0000256" key="11">
    <source>
        <dbReference type="ARBA" id="ARBA00023136"/>
    </source>
</evidence>
<dbReference type="EMBL" id="JW876146">
    <property type="protein sequence ID" value="AFP08663.1"/>
    <property type="molecule type" value="mRNA"/>
</dbReference>
<evidence type="ECO:0000259" key="16">
    <source>
        <dbReference type="Pfam" id="PF01847"/>
    </source>
</evidence>
<comment type="similarity">
    <text evidence="6">Belongs to the VHL family.</text>
</comment>
<dbReference type="InterPro" id="IPR037140">
    <property type="entry name" value="VHL_beta_dom_sf"/>
</dbReference>
<sequence>MPENVMEAEAEARLQPRLRSVGNPQRSFLIFCNRSRRSVSPIWINYSGDPVPYPDMVARTGRRMNTFMGHPWIFRDAVHEDRLLGNGQEIFMSPPGQVDENGVPSYIMVNITIPVYTLKERCLQVVRSLVKREDYRKLEIVRSLYEDLEDGPNIQKDLRQLQQLSENSENLEVN</sequence>
<evidence type="ECO:0000256" key="8">
    <source>
        <dbReference type="ARBA" id="ARBA00022490"/>
    </source>
</evidence>
<organism evidence="18">
    <name type="scientific">Callorhinchus milii</name>
    <name type="common">Ghost shark</name>
    <dbReference type="NCBI Taxonomy" id="7868"/>
    <lineage>
        <taxon>Eukaryota</taxon>
        <taxon>Metazoa</taxon>
        <taxon>Chordata</taxon>
        <taxon>Craniata</taxon>
        <taxon>Vertebrata</taxon>
        <taxon>Chondrichthyes</taxon>
        <taxon>Holocephali</taxon>
        <taxon>Chimaeriformes</taxon>
        <taxon>Callorhinchidae</taxon>
        <taxon>Callorhinchus</taxon>
    </lineage>
</organism>
<keyword evidence="11" id="KW-0472">Membrane</keyword>
<proteinExistence type="evidence at transcript level"/>
<dbReference type="GO" id="GO:0005783">
    <property type="term" value="C:endoplasmic reticulum"/>
    <property type="evidence" value="ECO:0007669"/>
    <property type="project" value="UniProtKB-SubCell"/>
</dbReference>
<dbReference type="Pfam" id="PF17211">
    <property type="entry name" value="VHL_C"/>
    <property type="match status" value="1"/>
</dbReference>
<dbReference type="InterPro" id="IPR024048">
    <property type="entry name" value="VHL_alpha_dom"/>
</dbReference>
<dbReference type="Gene3D" id="1.10.750.10">
    <property type="entry name" value="von Hippel-Lindau disease tumour suppressor, alpha domain"/>
    <property type="match status" value="1"/>
</dbReference>
<evidence type="ECO:0000256" key="4">
    <source>
        <dbReference type="ARBA" id="ARBA00004496"/>
    </source>
</evidence>
<protein>
    <recommendedName>
        <fullName evidence="14">von Hippel-Lindau disease tumor suppressor</fullName>
    </recommendedName>
    <alternativeName>
        <fullName evidence="15">pVHL</fullName>
    </alternativeName>
</protein>
<evidence type="ECO:0000256" key="7">
    <source>
        <dbReference type="ARBA" id="ARBA00022475"/>
    </source>
</evidence>
<evidence type="ECO:0000256" key="9">
    <source>
        <dbReference type="ARBA" id="ARBA00022786"/>
    </source>
</evidence>
<keyword evidence="12" id="KW-0539">Nucleus</keyword>
<evidence type="ECO:0000256" key="3">
    <source>
        <dbReference type="ARBA" id="ARBA00004240"/>
    </source>
</evidence>
<evidence type="ECO:0000259" key="17">
    <source>
        <dbReference type="Pfam" id="PF17211"/>
    </source>
</evidence>
<feature type="domain" description="von Hippel-Lindau disease tumour suppressor alpha" evidence="17">
    <location>
        <begin position="116"/>
        <end position="163"/>
    </location>
</feature>
<evidence type="ECO:0000256" key="13">
    <source>
        <dbReference type="ARBA" id="ARBA00059036"/>
    </source>
</evidence>
<dbReference type="FunFam" id="2.60.40.780:FF:000001">
    <property type="entry name" value="von Hippel-Lindau disease tumor suppressor"/>
    <property type="match status" value="1"/>
</dbReference>
<dbReference type="FunFam" id="1.10.750.10:FF:000001">
    <property type="entry name" value="von Hippel-Lindau disease tumor suppressor"/>
    <property type="match status" value="1"/>
</dbReference>
<dbReference type="GO" id="GO:0001666">
    <property type="term" value="P:response to hypoxia"/>
    <property type="evidence" value="ECO:0007669"/>
    <property type="project" value="UniProtKB-ARBA"/>
</dbReference>
<dbReference type="InterPro" id="IPR036208">
    <property type="entry name" value="VHL_sf"/>
</dbReference>
<comment type="pathway">
    <text evidence="5">Protein modification; protein ubiquitination.</text>
</comment>
<keyword evidence="8" id="KW-0963">Cytoplasm</keyword>
<dbReference type="GO" id="GO:0005886">
    <property type="term" value="C:plasma membrane"/>
    <property type="evidence" value="ECO:0007669"/>
    <property type="project" value="UniProtKB-SubCell"/>
</dbReference>
<evidence type="ECO:0000256" key="10">
    <source>
        <dbReference type="ARBA" id="ARBA00022824"/>
    </source>
</evidence>